<dbReference type="AlphaFoldDB" id="A0AAE1LQX9"/>
<name>A0AAE1LQX9_9NEOP</name>
<keyword evidence="1" id="KW-1133">Transmembrane helix</keyword>
<proteinExistence type="predicted"/>
<feature type="transmembrane region" description="Helical" evidence="1">
    <location>
        <begin position="22"/>
        <end position="47"/>
    </location>
</feature>
<keyword evidence="1" id="KW-0472">Membrane</keyword>
<evidence type="ECO:0000313" key="3">
    <source>
        <dbReference type="Proteomes" id="UP001219518"/>
    </source>
</evidence>
<sequence>MLPLYAADWFLGVVAMDNSTTLAYPLLFLVTNGFLNWFLMVCAWLIVPRECKEPGDWCGAAEGEDLDDEEEYLMEEDDAGCWGKGSFPSASLLSNHHGHHDVYAPAYSAEVILWGGEDATQSAINVSFNGGGRWDEAGSPALMREVELASPTAPVPSPGQELAEMRYDGGISTITT</sequence>
<gene>
    <name evidence="2" type="ORF">KUF71_017026</name>
</gene>
<dbReference type="EMBL" id="JAHWGI010001355">
    <property type="protein sequence ID" value="KAK3928803.1"/>
    <property type="molecule type" value="Genomic_DNA"/>
</dbReference>
<keyword evidence="3" id="KW-1185">Reference proteome</keyword>
<keyword evidence="1" id="KW-0812">Transmembrane</keyword>
<evidence type="ECO:0000256" key="1">
    <source>
        <dbReference type="SAM" id="Phobius"/>
    </source>
</evidence>
<protein>
    <submittedName>
        <fullName evidence="2">E1A-binding protein p400</fullName>
    </submittedName>
</protein>
<evidence type="ECO:0000313" key="2">
    <source>
        <dbReference type="EMBL" id="KAK3928803.1"/>
    </source>
</evidence>
<comment type="caution">
    <text evidence="2">The sequence shown here is derived from an EMBL/GenBank/DDBJ whole genome shotgun (WGS) entry which is preliminary data.</text>
</comment>
<organism evidence="2 3">
    <name type="scientific">Frankliniella fusca</name>
    <dbReference type="NCBI Taxonomy" id="407009"/>
    <lineage>
        <taxon>Eukaryota</taxon>
        <taxon>Metazoa</taxon>
        <taxon>Ecdysozoa</taxon>
        <taxon>Arthropoda</taxon>
        <taxon>Hexapoda</taxon>
        <taxon>Insecta</taxon>
        <taxon>Pterygota</taxon>
        <taxon>Neoptera</taxon>
        <taxon>Paraneoptera</taxon>
        <taxon>Thysanoptera</taxon>
        <taxon>Terebrantia</taxon>
        <taxon>Thripoidea</taxon>
        <taxon>Thripidae</taxon>
        <taxon>Frankliniella</taxon>
    </lineage>
</organism>
<dbReference type="Proteomes" id="UP001219518">
    <property type="component" value="Unassembled WGS sequence"/>
</dbReference>
<reference evidence="2" key="2">
    <citation type="journal article" date="2023" name="BMC Genomics">
        <title>Pest status, molecular evolution, and epigenetic factors derived from the genome assembly of Frankliniella fusca, a thysanopteran phytovirus vector.</title>
        <authorList>
            <person name="Catto M.A."/>
            <person name="Labadie P.E."/>
            <person name="Jacobson A.L."/>
            <person name="Kennedy G.G."/>
            <person name="Srinivasan R."/>
            <person name="Hunt B.G."/>
        </authorList>
    </citation>
    <scope>NUCLEOTIDE SEQUENCE</scope>
    <source>
        <strain evidence="2">PL_HMW_Pooled</strain>
    </source>
</reference>
<reference evidence="2" key="1">
    <citation type="submission" date="2021-07" db="EMBL/GenBank/DDBJ databases">
        <authorList>
            <person name="Catto M.A."/>
            <person name="Jacobson A."/>
            <person name="Kennedy G."/>
            <person name="Labadie P."/>
            <person name="Hunt B.G."/>
            <person name="Srinivasan R."/>
        </authorList>
    </citation>
    <scope>NUCLEOTIDE SEQUENCE</scope>
    <source>
        <strain evidence="2">PL_HMW_Pooled</strain>
        <tissue evidence="2">Head</tissue>
    </source>
</reference>
<accession>A0AAE1LQX9</accession>